<dbReference type="GO" id="GO:0008311">
    <property type="term" value="F:double-stranded DNA 3'-5' DNA exonuclease activity"/>
    <property type="evidence" value="ECO:0007669"/>
    <property type="project" value="InterPro"/>
</dbReference>
<dbReference type="InterPro" id="IPR036691">
    <property type="entry name" value="Endo/exonu/phosph_ase_sf"/>
</dbReference>
<dbReference type="InterPro" id="IPR005135">
    <property type="entry name" value="Endo/exonuclease/phosphatase"/>
</dbReference>
<dbReference type="STRING" id="230819.A0A5C3KAE9"/>
<proteinExistence type="predicted"/>
<organism evidence="3 4">
    <name type="scientific">Coprinopsis marcescibilis</name>
    <name type="common">Agaric fungus</name>
    <name type="synonym">Psathyrella marcescibilis</name>
    <dbReference type="NCBI Taxonomy" id="230819"/>
    <lineage>
        <taxon>Eukaryota</taxon>
        <taxon>Fungi</taxon>
        <taxon>Dikarya</taxon>
        <taxon>Basidiomycota</taxon>
        <taxon>Agaricomycotina</taxon>
        <taxon>Agaricomycetes</taxon>
        <taxon>Agaricomycetidae</taxon>
        <taxon>Agaricales</taxon>
        <taxon>Agaricineae</taxon>
        <taxon>Psathyrellaceae</taxon>
        <taxon>Coprinopsis</taxon>
    </lineage>
</organism>
<dbReference type="SUPFAM" id="SSF56219">
    <property type="entry name" value="DNase I-like"/>
    <property type="match status" value="1"/>
</dbReference>
<evidence type="ECO:0000259" key="2">
    <source>
        <dbReference type="Pfam" id="PF03372"/>
    </source>
</evidence>
<dbReference type="Pfam" id="PF03372">
    <property type="entry name" value="Exo_endo_phos"/>
    <property type="match status" value="1"/>
</dbReference>
<dbReference type="Gene3D" id="3.60.10.10">
    <property type="entry name" value="Endonuclease/exonuclease/phosphatase"/>
    <property type="match status" value="1"/>
</dbReference>
<keyword evidence="4" id="KW-1185">Reference proteome</keyword>
<feature type="non-terminal residue" evidence="3">
    <location>
        <position position="599"/>
    </location>
</feature>
<reference evidence="3 4" key="1">
    <citation type="journal article" date="2019" name="Nat. Ecol. Evol.">
        <title>Megaphylogeny resolves global patterns of mushroom evolution.</title>
        <authorList>
            <person name="Varga T."/>
            <person name="Krizsan K."/>
            <person name="Foldi C."/>
            <person name="Dima B."/>
            <person name="Sanchez-Garcia M."/>
            <person name="Sanchez-Ramirez S."/>
            <person name="Szollosi G.J."/>
            <person name="Szarkandi J.G."/>
            <person name="Papp V."/>
            <person name="Albert L."/>
            <person name="Andreopoulos W."/>
            <person name="Angelini C."/>
            <person name="Antonin V."/>
            <person name="Barry K.W."/>
            <person name="Bougher N.L."/>
            <person name="Buchanan P."/>
            <person name="Buyck B."/>
            <person name="Bense V."/>
            <person name="Catcheside P."/>
            <person name="Chovatia M."/>
            <person name="Cooper J."/>
            <person name="Damon W."/>
            <person name="Desjardin D."/>
            <person name="Finy P."/>
            <person name="Geml J."/>
            <person name="Haridas S."/>
            <person name="Hughes K."/>
            <person name="Justo A."/>
            <person name="Karasinski D."/>
            <person name="Kautmanova I."/>
            <person name="Kiss B."/>
            <person name="Kocsube S."/>
            <person name="Kotiranta H."/>
            <person name="LaButti K.M."/>
            <person name="Lechner B.E."/>
            <person name="Liimatainen K."/>
            <person name="Lipzen A."/>
            <person name="Lukacs Z."/>
            <person name="Mihaltcheva S."/>
            <person name="Morgado L.N."/>
            <person name="Niskanen T."/>
            <person name="Noordeloos M.E."/>
            <person name="Ohm R.A."/>
            <person name="Ortiz-Santana B."/>
            <person name="Ovrebo C."/>
            <person name="Racz N."/>
            <person name="Riley R."/>
            <person name="Savchenko A."/>
            <person name="Shiryaev A."/>
            <person name="Soop K."/>
            <person name="Spirin V."/>
            <person name="Szebenyi C."/>
            <person name="Tomsovsky M."/>
            <person name="Tulloss R.E."/>
            <person name="Uehling J."/>
            <person name="Grigoriev I.V."/>
            <person name="Vagvolgyi C."/>
            <person name="Papp T."/>
            <person name="Martin F.M."/>
            <person name="Miettinen O."/>
            <person name="Hibbett D.S."/>
            <person name="Nagy L.G."/>
        </authorList>
    </citation>
    <scope>NUCLEOTIDE SEQUENCE [LARGE SCALE GENOMIC DNA]</scope>
    <source>
        <strain evidence="3 4">CBS 121175</strain>
    </source>
</reference>
<feature type="domain" description="Endonuclease/exonuclease/phosphatase" evidence="2">
    <location>
        <begin position="172"/>
        <end position="379"/>
    </location>
</feature>
<dbReference type="Proteomes" id="UP000307440">
    <property type="component" value="Unassembled WGS sequence"/>
</dbReference>
<dbReference type="GO" id="GO:0006281">
    <property type="term" value="P:DNA repair"/>
    <property type="evidence" value="ECO:0007669"/>
    <property type="project" value="InterPro"/>
</dbReference>
<evidence type="ECO:0000313" key="4">
    <source>
        <dbReference type="Proteomes" id="UP000307440"/>
    </source>
</evidence>
<dbReference type="OrthoDB" id="2671967at2759"/>
<protein>
    <submittedName>
        <fullName evidence="3">DNase I-like protein</fullName>
    </submittedName>
</protein>
<name>A0A5C3KAE9_COPMA</name>
<dbReference type="EMBL" id="ML210666">
    <property type="protein sequence ID" value="TFK16697.1"/>
    <property type="molecule type" value="Genomic_DNA"/>
</dbReference>
<dbReference type="PANTHER" id="PTHR43250">
    <property type="entry name" value="EXODEOXYRIBONUCLEASE III"/>
    <property type="match status" value="1"/>
</dbReference>
<dbReference type="PANTHER" id="PTHR43250:SF2">
    <property type="entry name" value="EXODEOXYRIBONUCLEASE III"/>
    <property type="match status" value="1"/>
</dbReference>
<dbReference type="AlphaFoldDB" id="A0A5C3KAE9"/>
<feature type="region of interest" description="Disordered" evidence="1">
    <location>
        <begin position="1"/>
        <end position="39"/>
    </location>
</feature>
<gene>
    <name evidence="3" type="ORF">FA15DRAFT_606558</name>
</gene>
<dbReference type="InterPro" id="IPR037493">
    <property type="entry name" value="ExoIII-like"/>
</dbReference>
<accession>A0A5C3KAE9</accession>
<evidence type="ECO:0000313" key="3">
    <source>
        <dbReference type="EMBL" id="TFK16697.1"/>
    </source>
</evidence>
<sequence>MENLDQKHNSVTGRQSSRRGALGLHDATSSLNKSGHRGKLGYRGISSGTERLVVFNVGNLTIRQAWGELGAMLQPEALTNVVKITRVTTMNRPIRFDMWVKGVLADNLKRTIRNKTVLRTPYFCRVMRDHMLKPVKALGKWRVDLYKAWRDRKGTRRPNIAEKPDVWHDGIATFNLNGFPSKKEDLCRFLEKGQVSVCAIQETLVSERNYPIRCEGYTVYTQHWAEGFRGQAVLVKNHLTSYEVGRVEGVYIHVKINGIHQMANPLHVIAVYLPSGGAERGRKTTIILDLLVLHRKITLADPEASVVILGDWNYEGHLLDVKLRTMETGLSRLPVRGSPLTRFPKMGRPTSIDHIVCNINGMLLLRHARVHRECGISDHRPLVAQFRVKPGKPGVPIERWTYDTQMMKRYAREVVNSNRWNVLPVEECEPQDESLEGLTTHFTSTMTDVTKEHGALRMTVNGKLRFPKKLKSLWRKRDMVAKKIAKMASKDGQPSQKLLKQWKGIQDTYKKAHNQWKMHQQYKVVGRTCQDIRGCDYKALWNRITRKIAHGGQISGVQPVRNKQGKLCVTNEDIMDAIAEHYDDLANADPGNSQDSEYW</sequence>
<evidence type="ECO:0000256" key="1">
    <source>
        <dbReference type="SAM" id="MobiDB-lite"/>
    </source>
</evidence>